<sequence>MNAEKVDFTGIGDEGITWTLLGTHYIRAYESRLPAPILADRHAARTGRSARR</sequence>
<reference evidence="1 2" key="1">
    <citation type="submission" date="2023-07" db="EMBL/GenBank/DDBJ databases">
        <title>Sequencing the genomes of 1000 actinobacteria strains.</title>
        <authorList>
            <person name="Klenk H.-P."/>
        </authorList>
    </citation>
    <scope>NUCLEOTIDE SEQUENCE [LARGE SCALE GENOMIC DNA]</scope>
    <source>
        <strain evidence="1 2">DSM 44109</strain>
    </source>
</reference>
<gene>
    <name evidence="1" type="ORF">J2S55_008604</name>
</gene>
<protein>
    <submittedName>
        <fullName evidence="1">O-methyltransferase involved in polyketide biosynthesis</fullName>
    </submittedName>
</protein>
<dbReference type="Proteomes" id="UP001230426">
    <property type="component" value="Unassembled WGS sequence"/>
</dbReference>
<dbReference type="RefSeq" id="WP_306873153.1">
    <property type="nucleotide sequence ID" value="NZ_JAUSRB010000002.1"/>
</dbReference>
<evidence type="ECO:0000313" key="1">
    <source>
        <dbReference type="EMBL" id="MDP9869338.1"/>
    </source>
</evidence>
<name>A0ABT9RJ59_9ACTN</name>
<comment type="caution">
    <text evidence="1">The sequence shown here is derived from an EMBL/GenBank/DDBJ whole genome shotgun (WGS) entry which is preliminary data.</text>
</comment>
<dbReference type="EMBL" id="JAUSRB010000002">
    <property type="protein sequence ID" value="MDP9869338.1"/>
    <property type="molecule type" value="Genomic_DNA"/>
</dbReference>
<proteinExistence type="predicted"/>
<organism evidence="1 2">
    <name type="scientific">Streptosporangium brasiliense</name>
    <dbReference type="NCBI Taxonomy" id="47480"/>
    <lineage>
        <taxon>Bacteria</taxon>
        <taxon>Bacillati</taxon>
        <taxon>Actinomycetota</taxon>
        <taxon>Actinomycetes</taxon>
        <taxon>Streptosporangiales</taxon>
        <taxon>Streptosporangiaceae</taxon>
        <taxon>Streptosporangium</taxon>
    </lineage>
</organism>
<keyword evidence="2" id="KW-1185">Reference proteome</keyword>
<accession>A0ABT9RJ59</accession>
<evidence type="ECO:0000313" key="2">
    <source>
        <dbReference type="Proteomes" id="UP001230426"/>
    </source>
</evidence>